<organism evidence="1 2">
    <name type="scientific">Pleurodeles waltl</name>
    <name type="common">Iberian ribbed newt</name>
    <dbReference type="NCBI Taxonomy" id="8319"/>
    <lineage>
        <taxon>Eukaryota</taxon>
        <taxon>Metazoa</taxon>
        <taxon>Chordata</taxon>
        <taxon>Craniata</taxon>
        <taxon>Vertebrata</taxon>
        <taxon>Euteleostomi</taxon>
        <taxon>Amphibia</taxon>
        <taxon>Batrachia</taxon>
        <taxon>Caudata</taxon>
        <taxon>Salamandroidea</taxon>
        <taxon>Salamandridae</taxon>
        <taxon>Pleurodelinae</taxon>
        <taxon>Pleurodeles</taxon>
    </lineage>
</organism>
<protein>
    <submittedName>
        <fullName evidence="1">Uncharacterized protein</fullName>
    </submittedName>
</protein>
<comment type="caution">
    <text evidence="1">The sequence shown here is derived from an EMBL/GenBank/DDBJ whole genome shotgun (WGS) entry which is preliminary data.</text>
</comment>
<sequence>MGTSVLRECPAGCPWGLGEHLRGLVSLEMQEPDATGSRAPCLGDAGTRCYWEHLALEMQEPDATGSRAPCLGDAGTRCYWEHLALEMQEPDATGSRAPCLGDAGTRCYWEHLALEMQEPDATGSTLSWRCRNLRLGRAGSSRASSQDRLWGAAGAETRLQAHKH</sequence>
<evidence type="ECO:0000313" key="2">
    <source>
        <dbReference type="Proteomes" id="UP001066276"/>
    </source>
</evidence>
<gene>
    <name evidence="1" type="ORF">NDU88_000026</name>
</gene>
<proteinExistence type="predicted"/>
<accession>A0AAV7LGX0</accession>
<reference evidence="1" key="1">
    <citation type="journal article" date="2022" name="bioRxiv">
        <title>Sequencing and chromosome-scale assembly of the giantPleurodeles waltlgenome.</title>
        <authorList>
            <person name="Brown T."/>
            <person name="Elewa A."/>
            <person name="Iarovenko S."/>
            <person name="Subramanian E."/>
            <person name="Araus A.J."/>
            <person name="Petzold A."/>
            <person name="Susuki M."/>
            <person name="Suzuki K.-i.T."/>
            <person name="Hayashi T."/>
            <person name="Toyoda A."/>
            <person name="Oliveira C."/>
            <person name="Osipova E."/>
            <person name="Leigh N.D."/>
            <person name="Simon A."/>
            <person name="Yun M.H."/>
        </authorList>
    </citation>
    <scope>NUCLEOTIDE SEQUENCE</scope>
    <source>
        <strain evidence="1">20211129_DDA</strain>
        <tissue evidence="1">Liver</tissue>
    </source>
</reference>
<dbReference type="Proteomes" id="UP001066276">
    <property type="component" value="Chromosome 11"/>
</dbReference>
<name>A0AAV7LGX0_PLEWA</name>
<dbReference type="AlphaFoldDB" id="A0AAV7LGX0"/>
<evidence type="ECO:0000313" key="1">
    <source>
        <dbReference type="EMBL" id="KAJ1086825.1"/>
    </source>
</evidence>
<dbReference type="EMBL" id="JANPWB010000015">
    <property type="protein sequence ID" value="KAJ1086825.1"/>
    <property type="molecule type" value="Genomic_DNA"/>
</dbReference>
<keyword evidence="2" id="KW-1185">Reference proteome</keyword>